<protein>
    <submittedName>
        <fullName evidence="6">(pine wood nematode) hypothetical protein</fullName>
    </submittedName>
    <submittedName>
        <fullName evidence="10">RING-type domain-containing protein</fullName>
    </submittedName>
</protein>
<evidence type="ECO:0000313" key="10">
    <source>
        <dbReference type="WBParaSite" id="BXY_1035500.1"/>
    </source>
</evidence>
<dbReference type="SUPFAM" id="SSF57850">
    <property type="entry name" value="RING/U-box"/>
    <property type="match status" value="1"/>
</dbReference>
<dbReference type="Proteomes" id="UP000582659">
    <property type="component" value="Unassembled WGS sequence"/>
</dbReference>
<dbReference type="PROSITE" id="PS50089">
    <property type="entry name" value="ZF_RING_2"/>
    <property type="match status" value="1"/>
</dbReference>
<evidence type="ECO:0000313" key="9">
    <source>
        <dbReference type="Proteomes" id="UP000659654"/>
    </source>
</evidence>
<dbReference type="GO" id="GO:0008270">
    <property type="term" value="F:zinc ion binding"/>
    <property type="evidence" value="ECO:0007669"/>
    <property type="project" value="UniProtKB-KW"/>
</dbReference>
<keyword evidence="2" id="KW-0862">Zinc</keyword>
<evidence type="ECO:0000256" key="3">
    <source>
        <dbReference type="PROSITE-ProRule" id="PRU00175"/>
    </source>
</evidence>
<dbReference type="Proteomes" id="UP000095284">
    <property type="component" value="Unplaced"/>
</dbReference>
<evidence type="ECO:0000259" key="5">
    <source>
        <dbReference type="PROSITE" id="PS50089"/>
    </source>
</evidence>
<dbReference type="SMR" id="A0A1I7SBF7"/>
<reference evidence="10" key="1">
    <citation type="submission" date="2016-11" db="UniProtKB">
        <authorList>
            <consortium name="WormBaseParasite"/>
        </authorList>
    </citation>
    <scope>IDENTIFICATION</scope>
</reference>
<gene>
    <name evidence="6" type="ORF">BXYJ_LOCUS11236</name>
</gene>
<keyword evidence="1 3" id="KW-0479">Metal-binding</keyword>
<dbReference type="Gene3D" id="3.30.40.10">
    <property type="entry name" value="Zinc/RING finger domain, C3HC4 (zinc finger)"/>
    <property type="match status" value="1"/>
</dbReference>
<dbReference type="InterPro" id="IPR001841">
    <property type="entry name" value="Znf_RING"/>
</dbReference>
<feature type="domain" description="RING-type" evidence="5">
    <location>
        <begin position="374"/>
        <end position="409"/>
    </location>
</feature>
<dbReference type="InterPro" id="IPR050784">
    <property type="entry name" value="IAP"/>
</dbReference>
<dbReference type="OrthoDB" id="1711136at2759"/>
<dbReference type="AlphaFoldDB" id="A0A1I7SBF7"/>
<evidence type="ECO:0000256" key="4">
    <source>
        <dbReference type="SAM" id="Coils"/>
    </source>
</evidence>
<dbReference type="EMBL" id="CAJFCV020000005">
    <property type="protein sequence ID" value="CAG9122029.1"/>
    <property type="molecule type" value="Genomic_DNA"/>
</dbReference>
<name>A0A1I7SBF7_BURXY</name>
<dbReference type="WBParaSite" id="BXY_1035500.1">
    <property type="protein sequence ID" value="BXY_1035500.1"/>
    <property type="gene ID" value="BXY_1035500"/>
</dbReference>
<keyword evidence="9" id="KW-1185">Reference proteome</keyword>
<evidence type="ECO:0000256" key="1">
    <source>
        <dbReference type="ARBA" id="ARBA00022771"/>
    </source>
</evidence>
<dbReference type="Pfam" id="PF13920">
    <property type="entry name" value="zf-C3HC4_3"/>
    <property type="match status" value="1"/>
</dbReference>
<evidence type="ECO:0000256" key="2">
    <source>
        <dbReference type="ARBA" id="ARBA00022833"/>
    </source>
</evidence>
<proteinExistence type="predicted"/>
<keyword evidence="4" id="KW-0175">Coiled coil</keyword>
<keyword evidence="1 3" id="KW-0863">Zinc-finger</keyword>
<dbReference type="Proteomes" id="UP000659654">
    <property type="component" value="Unassembled WGS sequence"/>
</dbReference>
<accession>A0A1I7SBF7</accession>
<feature type="coiled-coil region" evidence="4">
    <location>
        <begin position="189"/>
        <end position="367"/>
    </location>
</feature>
<sequence length="420" mass="49097">MTFDAADRRLSDQLRNAKEMGYSDTEVWAALEWTNKDSCDKPFEPFESISSMIDALSYIQKEKRGSPTNFNSPSLRSSISRFPSSSAIGGCHEKDIDGAATLPWSERTRIKCQGRGKIFGEGSSIIRTLRDYESHGPDPTREVHRSQSLKNLRRFPSATSLHRSLDYSLPDYSHHSSKVQVKSSIQRLIDTFENENRRHFEEFQQINHELRRKLENSLNENESLRDLLKLRDEKIRQQEVLFKNYGEIEKRLENANRRIQDNLKDIQLREADIVRQQRDYEALQRRHDAEMRKADEVRNSLNDEIARLVKENDRSHRAVREINDLRDMIKSKDRQIHQLSQESNSEVTRLSSEVDRLSEEVRELEQRQTQGPVCGVCMDSRREVIFMPCLHFTCCKGCADAMDHCSICRLRIMGKIEFFQ</sequence>
<reference evidence="7" key="2">
    <citation type="submission" date="2020-08" db="EMBL/GenBank/DDBJ databases">
        <authorList>
            <person name="Kikuchi T."/>
        </authorList>
    </citation>
    <scope>NUCLEOTIDE SEQUENCE</scope>
    <source>
        <strain evidence="6">Ka4C1</strain>
    </source>
</reference>
<evidence type="ECO:0000313" key="7">
    <source>
        <dbReference type="EMBL" id="CAG9122029.1"/>
    </source>
</evidence>
<dbReference type="PANTHER" id="PTHR10044">
    <property type="entry name" value="INHIBITOR OF APOPTOSIS"/>
    <property type="match status" value="1"/>
</dbReference>
<evidence type="ECO:0000313" key="8">
    <source>
        <dbReference type="Proteomes" id="UP000095284"/>
    </source>
</evidence>
<organism evidence="8 10">
    <name type="scientific">Bursaphelenchus xylophilus</name>
    <name type="common">Pinewood nematode worm</name>
    <name type="synonym">Aphelenchoides xylophilus</name>
    <dbReference type="NCBI Taxonomy" id="6326"/>
    <lineage>
        <taxon>Eukaryota</taxon>
        <taxon>Metazoa</taxon>
        <taxon>Ecdysozoa</taxon>
        <taxon>Nematoda</taxon>
        <taxon>Chromadorea</taxon>
        <taxon>Rhabditida</taxon>
        <taxon>Tylenchina</taxon>
        <taxon>Tylenchomorpha</taxon>
        <taxon>Aphelenchoidea</taxon>
        <taxon>Aphelenchoididae</taxon>
        <taxon>Bursaphelenchus</taxon>
    </lineage>
</organism>
<dbReference type="InterPro" id="IPR013083">
    <property type="entry name" value="Znf_RING/FYVE/PHD"/>
</dbReference>
<dbReference type="EMBL" id="CAJFDI010000005">
    <property type="protein sequence ID" value="CAD5230948.1"/>
    <property type="molecule type" value="Genomic_DNA"/>
</dbReference>
<evidence type="ECO:0000313" key="6">
    <source>
        <dbReference type="EMBL" id="CAD5230948.1"/>
    </source>
</evidence>